<sequence length="218" mass="25741">MNNSEKEFLNILVRESKIVLQEYDFKPHLFNLTSDINRYQKNNNLDTDKLTFRAAYVSTIVSKNIQILFSHIFSLESNGVRHSQTFNNIQNFTIEETRGLLFPKEFDENTMRIFEGQINDTQVYLLNSYKTDRNRSNEIIGESYYYEAFYLFLELILRHVMNVIATKKSNIYIKLKTTFNSTDRFSINKTSLEYSDLMYPIIDDFLSLHAPDMISSLL</sequence>
<name>A0A1H0XI34_9LACT</name>
<reference evidence="2" key="1">
    <citation type="submission" date="2016-10" db="EMBL/GenBank/DDBJ databases">
        <authorList>
            <person name="Varghese N."/>
            <person name="Submissions S."/>
        </authorList>
    </citation>
    <scope>NUCLEOTIDE SEQUENCE [LARGE SCALE GENOMIC DNA]</scope>
    <source>
        <strain evidence="2">MPL-11</strain>
    </source>
</reference>
<dbReference type="EMBL" id="FNJW01000003">
    <property type="protein sequence ID" value="SDQ02578.1"/>
    <property type="molecule type" value="Genomic_DNA"/>
</dbReference>
<protein>
    <submittedName>
        <fullName evidence="1">Uncharacterized protein</fullName>
    </submittedName>
</protein>
<evidence type="ECO:0000313" key="2">
    <source>
        <dbReference type="Proteomes" id="UP000199481"/>
    </source>
</evidence>
<organism evidence="1 2">
    <name type="scientific">Carnobacterium viridans</name>
    <dbReference type="NCBI Taxonomy" id="174587"/>
    <lineage>
        <taxon>Bacteria</taxon>
        <taxon>Bacillati</taxon>
        <taxon>Bacillota</taxon>
        <taxon>Bacilli</taxon>
        <taxon>Lactobacillales</taxon>
        <taxon>Carnobacteriaceae</taxon>
        <taxon>Carnobacterium</taxon>
    </lineage>
</organism>
<keyword evidence="2" id="KW-1185">Reference proteome</keyword>
<dbReference type="Proteomes" id="UP000199481">
    <property type="component" value="Unassembled WGS sequence"/>
</dbReference>
<dbReference type="AlphaFoldDB" id="A0A1H0XI34"/>
<evidence type="ECO:0000313" key="1">
    <source>
        <dbReference type="EMBL" id="SDQ02578.1"/>
    </source>
</evidence>
<accession>A0A1H0XI34</accession>
<gene>
    <name evidence="1" type="ORF">SAMN04487752_0090</name>
</gene>
<proteinExistence type="predicted"/>
<dbReference type="RefSeq" id="WP_089974353.1">
    <property type="nucleotide sequence ID" value="NZ_FNJW01000003.1"/>
</dbReference>